<evidence type="ECO:0000256" key="2">
    <source>
        <dbReference type="SAM" id="Phobius"/>
    </source>
</evidence>
<feature type="region of interest" description="Disordered" evidence="1">
    <location>
        <begin position="253"/>
        <end position="343"/>
    </location>
</feature>
<evidence type="ECO:0000313" key="3">
    <source>
        <dbReference type="EMBL" id="BDR52404.1"/>
    </source>
</evidence>
<name>A0ABN6SAG8_9BIFI</name>
<keyword evidence="2" id="KW-0472">Membrane</keyword>
<evidence type="ECO:0000256" key="1">
    <source>
        <dbReference type="SAM" id="MobiDB-lite"/>
    </source>
</evidence>
<keyword evidence="4" id="KW-1185">Reference proteome</keyword>
<evidence type="ECO:0000313" key="4">
    <source>
        <dbReference type="Proteomes" id="UP001321766"/>
    </source>
</evidence>
<feature type="region of interest" description="Disordered" evidence="1">
    <location>
        <begin position="208"/>
        <end position="239"/>
    </location>
</feature>
<feature type="compositionally biased region" description="Low complexity" evidence="1">
    <location>
        <begin position="285"/>
        <end position="303"/>
    </location>
</feature>
<gene>
    <name evidence="3" type="ORF">KIM372_03110</name>
</gene>
<dbReference type="Proteomes" id="UP001321766">
    <property type="component" value="Chromosome"/>
</dbReference>
<keyword evidence="2" id="KW-1133">Transmembrane helix</keyword>
<reference evidence="3 4" key="1">
    <citation type="journal article" date="2023" name="Microbiol. Spectr.">
        <title>Symbiosis of Carpenter Bees with Uncharacterized Lactic Acid Bacteria Showing NAD Auxotrophy.</title>
        <authorList>
            <person name="Kawasaki S."/>
            <person name="Ozawa K."/>
            <person name="Mori T."/>
            <person name="Yamamoto A."/>
            <person name="Ito M."/>
            <person name="Ohkuma M."/>
            <person name="Sakamoto M."/>
            <person name="Matsutani M."/>
        </authorList>
    </citation>
    <scope>NUCLEOTIDE SEQUENCE [LARGE SCALE GENOMIC DNA]</scope>
    <source>
        <strain evidence="3 4">Kim37-2</strain>
    </source>
</reference>
<organism evidence="3 4">
    <name type="scientific">Bombiscardovia nodaiensis</name>
    <dbReference type="NCBI Taxonomy" id="2932181"/>
    <lineage>
        <taxon>Bacteria</taxon>
        <taxon>Bacillati</taxon>
        <taxon>Actinomycetota</taxon>
        <taxon>Actinomycetes</taxon>
        <taxon>Bifidobacteriales</taxon>
        <taxon>Bifidobacteriaceae</taxon>
        <taxon>Bombiscardovia</taxon>
    </lineage>
</organism>
<proteinExistence type="predicted"/>
<keyword evidence="2" id="KW-0812">Transmembrane</keyword>
<feature type="transmembrane region" description="Helical" evidence="2">
    <location>
        <begin position="99"/>
        <end position="119"/>
    </location>
</feature>
<protein>
    <submittedName>
        <fullName evidence="3">Uncharacterized protein</fullName>
    </submittedName>
</protein>
<dbReference type="EMBL" id="AP026798">
    <property type="protein sequence ID" value="BDR52404.1"/>
    <property type="molecule type" value="Genomic_DNA"/>
</dbReference>
<feature type="transmembrane region" description="Helical" evidence="2">
    <location>
        <begin position="74"/>
        <end position="93"/>
    </location>
</feature>
<sequence>MRGMKRASQHRQDRMSASLHLVDESDAGRFGDAEPQKVKGLVMPQQGASRARQEAERIQRVRSLRRAAARRRRILAVLLLIATVAVGVCSYTMSFSPLFSLIPLGLLALVLALGARAAAQARKWEVRLAQRQRAQRSQQAQALKAAQGVQAARLNSQAAGKDAAAYAGNETTAALSQQDIRAAILQSRQDQQLALAARSAQQAQEAAAARLEAAQERQTRQADAVPVEQAAQAEQTQDSVQLQAGQTLYSFSMGEPRQGQVPAVAEPESREIKSSKQVARAVPKAVSQSQQDQAAKATASAQAEKGLSAGLAGQSGRPTDFHQREVQADVDAPALSEDSLGKVGVEAILARRTRKQS</sequence>
<feature type="compositionally biased region" description="Low complexity" evidence="1">
    <location>
        <begin position="221"/>
        <end position="238"/>
    </location>
</feature>
<accession>A0ABN6SAG8</accession>